<feature type="binding site" evidence="8">
    <location>
        <position position="311"/>
    </location>
    <ligand>
        <name>ATP</name>
        <dbReference type="ChEBI" id="CHEBI:30616"/>
    </ligand>
</feature>
<feature type="binding site" evidence="8">
    <location>
        <position position="312"/>
    </location>
    <ligand>
        <name>ATP</name>
        <dbReference type="ChEBI" id="CHEBI:30616"/>
    </ligand>
</feature>
<keyword evidence="7 8" id="KW-0238">DNA-binding</keyword>
<feature type="region of interest" description="Domain IV, binds dsDNA" evidence="8">
    <location>
        <begin position="481"/>
        <end position="613"/>
    </location>
</feature>
<dbReference type="SMART" id="SM00760">
    <property type="entry name" value="Bac_DnaA_C"/>
    <property type="match status" value="1"/>
</dbReference>
<keyword evidence="5 8" id="KW-0067">ATP-binding</keyword>
<evidence type="ECO:0000256" key="7">
    <source>
        <dbReference type="ARBA" id="ARBA00023125"/>
    </source>
</evidence>
<comment type="caution">
    <text evidence="15">The sequence shown here is derived from an EMBL/GenBank/DDBJ whole genome shotgun (WGS) entry which is preliminary data.</text>
</comment>
<feature type="region of interest" description="Domain III, AAA+ region" evidence="8">
    <location>
        <begin position="264"/>
        <end position="480"/>
    </location>
</feature>
<evidence type="ECO:0000256" key="2">
    <source>
        <dbReference type="ARBA" id="ARBA00022490"/>
    </source>
</evidence>
<dbReference type="HAMAP" id="MF_00377">
    <property type="entry name" value="DnaA_bact"/>
    <property type="match status" value="1"/>
</dbReference>
<name>A0ABP6NMG1_9ACTN</name>
<organism evidence="15 16">
    <name type="scientific">Streptomyces rameus</name>
    <dbReference type="NCBI Taxonomy" id="68261"/>
    <lineage>
        <taxon>Bacteria</taxon>
        <taxon>Bacillati</taxon>
        <taxon>Actinomycetota</taxon>
        <taxon>Actinomycetes</taxon>
        <taxon>Kitasatosporales</taxon>
        <taxon>Streptomycetaceae</taxon>
        <taxon>Streptomyces</taxon>
    </lineage>
</organism>
<evidence type="ECO:0000256" key="4">
    <source>
        <dbReference type="ARBA" id="ARBA00022741"/>
    </source>
</evidence>
<feature type="compositionally biased region" description="Low complexity" evidence="12">
    <location>
        <begin position="227"/>
        <end position="244"/>
    </location>
</feature>
<dbReference type="Pfam" id="PF00308">
    <property type="entry name" value="Bac_DnaA"/>
    <property type="match status" value="1"/>
</dbReference>
<dbReference type="Gene3D" id="1.10.287.1490">
    <property type="match status" value="1"/>
</dbReference>
<dbReference type="Gene3D" id="1.10.8.60">
    <property type="match status" value="1"/>
</dbReference>
<comment type="function">
    <text evidence="8 10">Plays an essential role in the initiation and regulation of chromosomal replication. ATP-DnaA binds to the origin of replication (oriC) to initiate formation of the DNA replication initiation complex once per cell cycle. Binds the DnaA box (a 9 base pair repeat at the origin) and separates the double-stranded (ds)DNA. Forms a right-handed helical filament on oriC DNA; dsDNA binds to the exterior of the filament while single-stranded (ss)DNA is stabiized in the filament's interior. The ATP-DnaA-oriC complex binds and stabilizes one strand of the AT-rich DNA unwinding element (DUE), permitting loading of DNA polymerase. After initiation quickly degrades to an ADP-DnaA complex that is not apt for DNA replication. Binds acidic phospholipids.</text>
</comment>
<dbReference type="RefSeq" id="WP_345055174.1">
    <property type="nucleotide sequence ID" value="NZ_BAAAVM010000068.1"/>
</dbReference>
<dbReference type="Pfam" id="PF08299">
    <property type="entry name" value="Bac_DnaA_C"/>
    <property type="match status" value="1"/>
</dbReference>
<dbReference type="SUPFAM" id="SSF52540">
    <property type="entry name" value="P-loop containing nucleoside triphosphate hydrolases"/>
    <property type="match status" value="1"/>
</dbReference>
<evidence type="ECO:0000256" key="8">
    <source>
        <dbReference type="HAMAP-Rule" id="MF_00377"/>
    </source>
</evidence>
<keyword evidence="2 8" id="KW-0963">Cytoplasm</keyword>
<evidence type="ECO:0000256" key="10">
    <source>
        <dbReference type="RuleBase" id="RU000577"/>
    </source>
</evidence>
<dbReference type="InterPro" id="IPR013317">
    <property type="entry name" value="DnaA_dom"/>
</dbReference>
<dbReference type="InterPro" id="IPR027417">
    <property type="entry name" value="P-loop_NTPase"/>
</dbReference>
<comment type="subunit">
    <text evidence="8">Oligomerizes as a right-handed, spiral filament on DNA at oriC.</text>
</comment>
<evidence type="ECO:0000259" key="13">
    <source>
        <dbReference type="SMART" id="SM00382"/>
    </source>
</evidence>
<sequence length="613" mass="68016">MSVLVPLGGDLPEESRALAEALRRLFDGLGISVRRYAARRHRDPGSLSRFLNGTRIPPWEFVHDLIRDVAEEQGRAPTPEAIELLRRLHRTALACGGSALNRVQALEDELADADRQSMRSAALVRALEGALADAQHRAADLELQIRQLHGHQDRSAAERDKTLRLYEDQVTALLRERQDLMEQVEALGEDLKDAHARRVRAERRCEELERQLVAAEEHGEGENPPVADAALRDAPPTDAPPTDAAAKDAVPRGPVAEDTEARHGLDPRFVFGTFVVGDTNRFAHGAARAVAEAPATLYNPLFVYGTSAIGKTHLLCAIGHQARRARPGTRVRYVTAEALADEYRGAGRGAGLDAFRRRCLEPDLILVDDIQYLPDLGGLHEEFRHLFDELHGAHKQIVVSSDRPPKQLTHLGDRLRARLESGLITHVRPPEQAVRVTLLRRKAEQEGITAPPETLDYIASHVERNVRELEGALVRVRAFAALNRQPMDVQLAAVVLRDLVPDRGPSREEEAARRIIELTGDYFGVTAADLCGKERGRALVTARQMAMYLCRELTDLSPPRIGQLFGGRDQSAVDYADRKLRAMMAERRSIYNQMTELTARIKAVGGPRPDGWV</sequence>
<dbReference type="InterPro" id="IPR010921">
    <property type="entry name" value="Trp_repressor/repl_initiator"/>
</dbReference>
<dbReference type="PANTHER" id="PTHR30050">
    <property type="entry name" value="CHROMOSOMAL REPLICATION INITIATOR PROTEIN DNAA"/>
    <property type="match status" value="1"/>
</dbReference>
<keyword evidence="16" id="KW-1185">Reference proteome</keyword>
<evidence type="ECO:0000256" key="5">
    <source>
        <dbReference type="ARBA" id="ARBA00022840"/>
    </source>
</evidence>
<dbReference type="CDD" id="cd06571">
    <property type="entry name" value="Bac_DnaA_C"/>
    <property type="match status" value="1"/>
</dbReference>
<dbReference type="Gene3D" id="1.10.1750.10">
    <property type="match status" value="1"/>
</dbReference>
<feature type="binding site" evidence="8">
    <location>
        <position position="308"/>
    </location>
    <ligand>
        <name>ATP</name>
        <dbReference type="ChEBI" id="CHEBI:30616"/>
    </ligand>
</feature>
<dbReference type="PANTHER" id="PTHR30050:SF2">
    <property type="entry name" value="CHROMOSOMAL REPLICATION INITIATOR PROTEIN DNAA"/>
    <property type="match status" value="1"/>
</dbReference>
<dbReference type="SUPFAM" id="SSF48295">
    <property type="entry name" value="TrpR-like"/>
    <property type="match status" value="1"/>
</dbReference>
<feature type="region of interest" description="Domain I, interacts with DnaA modulators" evidence="8">
    <location>
        <begin position="1"/>
        <end position="215"/>
    </location>
</feature>
<feature type="domain" description="Chromosomal replication initiator DnaA C-terminal" evidence="14">
    <location>
        <begin position="511"/>
        <end position="580"/>
    </location>
</feature>
<dbReference type="InterPro" id="IPR001957">
    <property type="entry name" value="Chromosome_initiator_DnaA"/>
</dbReference>
<comment type="similarity">
    <text evidence="1 8 11">Belongs to the DnaA family.</text>
</comment>
<evidence type="ECO:0000256" key="12">
    <source>
        <dbReference type="SAM" id="MobiDB-lite"/>
    </source>
</evidence>
<reference evidence="16" key="1">
    <citation type="journal article" date="2019" name="Int. J. Syst. Evol. Microbiol.">
        <title>The Global Catalogue of Microorganisms (GCM) 10K type strain sequencing project: providing services to taxonomists for standard genome sequencing and annotation.</title>
        <authorList>
            <consortium name="The Broad Institute Genomics Platform"/>
            <consortium name="The Broad Institute Genome Sequencing Center for Infectious Disease"/>
            <person name="Wu L."/>
            <person name="Ma J."/>
        </authorList>
    </citation>
    <scope>NUCLEOTIDE SEQUENCE [LARGE SCALE GENOMIC DNA]</scope>
    <source>
        <strain evidence="16">JCM 11574</strain>
    </source>
</reference>
<evidence type="ECO:0000256" key="9">
    <source>
        <dbReference type="NCBIfam" id="TIGR00362"/>
    </source>
</evidence>
<evidence type="ECO:0000313" key="16">
    <source>
        <dbReference type="Proteomes" id="UP001500893"/>
    </source>
</evidence>
<accession>A0ABP6NMG1</accession>
<feature type="binding site" evidence="8">
    <location>
        <position position="310"/>
    </location>
    <ligand>
        <name>ATP</name>
        <dbReference type="ChEBI" id="CHEBI:30616"/>
    </ligand>
</feature>
<evidence type="ECO:0000256" key="1">
    <source>
        <dbReference type="ARBA" id="ARBA00006583"/>
    </source>
</evidence>
<evidence type="ECO:0000256" key="6">
    <source>
        <dbReference type="ARBA" id="ARBA00023121"/>
    </source>
</evidence>
<dbReference type="Proteomes" id="UP001500893">
    <property type="component" value="Unassembled WGS sequence"/>
</dbReference>
<comment type="subcellular location">
    <subcellularLocation>
        <location evidence="8">Cytoplasm</location>
    </subcellularLocation>
</comment>
<dbReference type="InterPro" id="IPR013159">
    <property type="entry name" value="DnaA_C"/>
</dbReference>
<dbReference type="SMART" id="SM00382">
    <property type="entry name" value="AAA"/>
    <property type="match status" value="1"/>
</dbReference>
<proteinExistence type="inferred from homology"/>
<keyword evidence="4 8" id="KW-0547">Nucleotide-binding</keyword>
<dbReference type="InterPro" id="IPR020591">
    <property type="entry name" value="Chromosome_initiator_DnaA-like"/>
</dbReference>
<evidence type="ECO:0000256" key="11">
    <source>
        <dbReference type="RuleBase" id="RU004227"/>
    </source>
</evidence>
<dbReference type="CDD" id="cd00009">
    <property type="entry name" value="AAA"/>
    <property type="match status" value="1"/>
</dbReference>
<dbReference type="NCBIfam" id="TIGR00362">
    <property type="entry name" value="DnaA"/>
    <property type="match status" value="1"/>
</dbReference>
<keyword evidence="6 8" id="KW-0446">Lipid-binding</keyword>
<feature type="domain" description="AAA+ ATPase" evidence="13">
    <location>
        <begin position="297"/>
        <end position="431"/>
    </location>
</feature>
<comment type="caution">
    <text evidence="8">Lacks conserved residue(s) required for the propagation of feature annotation.</text>
</comment>
<feature type="region of interest" description="Disordered" evidence="12">
    <location>
        <begin position="215"/>
        <end position="261"/>
    </location>
</feature>
<evidence type="ECO:0000256" key="3">
    <source>
        <dbReference type="ARBA" id="ARBA00022705"/>
    </source>
</evidence>
<protein>
    <recommendedName>
        <fullName evidence="8 9">Chromosomal replication initiator protein DnaA</fullName>
    </recommendedName>
</protein>
<evidence type="ECO:0000259" key="14">
    <source>
        <dbReference type="SMART" id="SM00760"/>
    </source>
</evidence>
<dbReference type="PRINTS" id="PR00051">
    <property type="entry name" value="DNAA"/>
</dbReference>
<dbReference type="NCBIfam" id="NF010686">
    <property type="entry name" value="PRK14086.1"/>
    <property type="match status" value="1"/>
</dbReference>
<comment type="domain">
    <text evidence="8">Domain I is involved in oligomerization and binding regulators, domain II is flexibile and of varying length in different bacteria, domain III forms the AAA+ region, while domain IV binds dsDNA.</text>
</comment>
<dbReference type="InterPro" id="IPR003593">
    <property type="entry name" value="AAA+_ATPase"/>
</dbReference>
<dbReference type="EMBL" id="BAAAVM010000068">
    <property type="protein sequence ID" value="GAA3153132.1"/>
    <property type="molecule type" value="Genomic_DNA"/>
</dbReference>
<keyword evidence="3 8" id="KW-0235">DNA replication</keyword>
<dbReference type="Gene3D" id="3.40.50.300">
    <property type="entry name" value="P-loop containing nucleotide triphosphate hydrolases"/>
    <property type="match status" value="1"/>
</dbReference>
<gene>
    <name evidence="8" type="primary">dnaA</name>
    <name evidence="15" type="ORF">GCM10010521_46240</name>
</gene>
<evidence type="ECO:0000313" key="15">
    <source>
        <dbReference type="EMBL" id="GAA3153132.1"/>
    </source>
</evidence>